<evidence type="ECO:0000256" key="8">
    <source>
        <dbReference type="ARBA" id="ARBA00038436"/>
    </source>
</evidence>
<proteinExistence type="inferred from homology"/>
<keyword evidence="12" id="KW-1185">Reference proteome</keyword>
<dbReference type="GO" id="GO:0015740">
    <property type="term" value="P:C4-dicarboxylate transport"/>
    <property type="evidence" value="ECO:0007669"/>
    <property type="project" value="TreeGrafter"/>
</dbReference>
<keyword evidence="6 9" id="KW-1133">Transmembrane helix</keyword>
<feature type="transmembrane region" description="Helical" evidence="9">
    <location>
        <begin position="91"/>
        <end position="113"/>
    </location>
</feature>
<comment type="subcellular location">
    <subcellularLocation>
        <location evidence="1 9">Cell inner membrane</location>
        <topology evidence="1 9">Multi-pass membrane protein</topology>
    </subcellularLocation>
</comment>
<organism evidence="11 12">
    <name type="scientific">Vineibacter terrae</name>
    <dbReference type="NCBI Taxonomy" id="2586908"/>
    <lineage>
        <taxon>Bacteria</taxon>
        <taxon>Pseudomonadati</taxon>
        <taxon>Pseudomonadota</taxon>
        <taxon>Alphaproteobacteria</taxon>
        <taxon>Hyphomicrobiales</taxon>
        <taxon>Vineibacter</taxon>
    </lineage>
</organism>
<feature type="domain" description="Tripartite ATP-independent periplasmic transporters DctQ component" evidence="10">
    <location>
        <begin position="28"/>
        <end position="157"/>
    </location>
</feature>
<evidence type="ECO:0000313" key="12">
    <source>
        <dbReference type="Proteomes" id="UP000321638"/>
    </source>
</evidence>
<dbReference type="InterPro" id="IPR007387">
    <property type="entry name" value="TRAP_DctQ"/>
</dbReference>
<evidence type="ECO:0000256" key="1">
    <source>
        <dbReference type="ARBA" id="ARBA00004429"/>
    </source>
</evidence>
<keyword evidence="4 9" id="KW-0997">Cell inner membrane</keyword>
<evidence type="ECO:0000256" key="4">
    <source>
        <dbReference type="ARBA" id="ARBA00022519"/>
    </source>
</evidence>
<dbReference type="PANTHER" id="PTHR35011">
    <property type="entry name" value="2,3-DIKETO-L-GULONATE TRAP TRANSPORTER SMALL PERMEASE PROTEIN YIAM"/>
    <property type="match status" value="1"/>
</dbReference>
<feature type="transmembrane region" description="Helical" evidence="9">
    <location>
        <begin position="21"/>
        <end position="41"/>
    </location>
</feature>
<dbReference type="EMBL" id="VDUZ01000014">
    <property type="protein sequence ID" value="TXL75348.1"/>
    <property type="molecule type" value="Genomic_DNA"/>
</dbReference>
<keyword evidence="3" id="KW-1003">Cell membrane</keyword>
<evidence type="ECO:0000256" key="2">
    <source>
        <dbReference type="ARBA" id="ARBA00022448"/>
    </source>
</evidence>
<evidence type="ECO:0000256" key="7">
    <source>
        <dbReference type="ARBA" id="ARBA00023136"/>
    </source>
</evidence>
<evidence type="ECO:0000256" key="3">
    <source>
        <dbReference type="ARBA" id="ARBA00022475"/>
    </source>
</evidence>
<evidence type="ECO:0000256" key="9">
    <source>
        <dbReference type="RuleBase" id="RU369079"/>
    </source>
</evidence>
<feature type="transmembrane region" description="Helical" evidence="9">
    <location>
        <begin position="47"/>
        <end position="65"/>
    </location>
</feature>
<dbReference type="PANTHER" id="PTHR35011:SF10">
    <property type="entry name" value="TRAP TRANSPORTER SMALL PERMEASE PROTEIN"/>
    <property type="match status" value="1"/>
</dbReference>
<comment type="similarity">
    <text evidence="8 9">Belongs to the TRAP transporter small permease family.</text>
</comment>
<protein>
    <recommendedName>
        <fullName evidence="9">TRAP transporter small permease protein</fullName>
    </recommendedName>
</protein>
<dbReference type="GO" id="GO:0005886">
    <property type="term" value="C:plasma membrane"/>
    <property type="evidence" value="ECO:0007669"/>
    <property type="project" value="UniProtKB-SubCell"/>
</dbReference>
<evidence type="ECO:0000256" key="5">
    <source>
        <dbReference type="ARBA" id="ARBA00022692"/>
    </source>
</evidence>
<evidence type="ECO:0000259" key="10">
    <source>
        <dbReference type="Pfam" id="PF04290"/>
    </source>
</evidence>
<dbReference type="AlphaFoldDB" id="A0A5C8PMS5"/>
<evidence type="ECO:0000313" key="11">
    <source>
        <dbReference type="EMBL" id="TXL75348.1"/>
    </source>
</evidence>
<keyword evidence="7 9" id="KW-0472">Membrane</keyword>
<comment type="function">
    <text evidence="9">Part of the tripartite ATP-independent periplasmic (TRAP) transport system.</text>
</comment>
<gene>
    <name evidence="11" type="ORF">FHP25_13975</name>
</gene>
<keyword evidence="2 9" id="KW-0813">Transport</keyword>
<sequence>MLHALETGLRRIDWVLARITAVAVIAVMVIIVCDVIGRYAFSQPIAWVYDLVSIYFINMILYLMASETLRTRGHIALDLHTRLLPPRAWSLLQAVAWLAVTLTLLLACWRIALGTWESFEAREVHPGLYEWPVWLEKGIVALGLALLACRIAVRLARFCSLGGDAEVFSADESDREGAR</sequence>
<dbReference type="RefSeq" id="WP_147847563.1">
    <property type="nucleotide sequence ID" value="NZ_VDUZ01000014.1"/>
</dbReference>
<accession>A0A5C8PMS5</accession>
<comment type="caution">
    <text evidence="9">Lacks conserved residue(s) required for the propagation of feature annotation.</text>
</comment>
<comment type="subunit">
    <text evidence="9">The complex comprises the extracytoplasmic solute receptor protein and the two transmembrane proteins.</text>
</comment>
<dbReference type="OrthoDB" id="4250245at2"/>
<reference evidence="11 12" key="1">
    <citation type="submission" date="2019-06" db="EMBL/GenBank/DDBJ databases">
        <title>New taxonomy in bacterial strain CC-CFT640, isolated from vineyard.</title>
        <authorList>
            <person name="Lin S.-Y."/>
            <person name="Tsai C.-F."/>
            <person name="Young C.-C."/>
        </authorList>
    </citation>
    <scope>NUCLEOTIDE SEQUENCE [LARGE SCALE GENOMIC DNA]</scope>
    <source>
        <strain evidence="11 12">CC-CFT640</strain>
    </source>
</reference>
<dbReference type="GO" id="GO:0022857">
    <property type="term" value="F:transmembrane transporter activity"/>
    <property type="evidence" value="ECO:0007669"/>
    <property type="project" value="UniProtKB-UniRule"/>
</dbReference>
<dbReference type="InterPro" id="IPR055348">
    <property type="entry name" value="DctQ"/>
</dbReference>
<dbReference type="Proteomes" id="UP000321638">
    <property type="component" value="Unassembled WGS sequence"/>
</dbReference>
<evidence type="ECO:0000256" key="6">
    <source>
        <dbReference type="ARBA" id="ARBA00022989"/>
    </source>
</evidence>
<keyword evidence="5 9" id="KW-0812">Transmembrane</keyword>
<comment type="caution">
    <text evidence="11">The sequence shown here is derived from an EMBL/GenBank/DDBJ whole genome shotgun (WGS) entry which is preliminary data.</text>
</comment>
<name>A0A5C8PMS5_9HYPH</name>
<dbReference type="Pfam" id="PF04290">
    <property type="entry name" value="DctQ"/>
    <property type="match status" value="1"/>
</dbReference>